<dbReference type="AlphaFoldDB" id="A0A4Y2NWG1"/>
<protein>
    <submittedName>
        <fullName evidence="1">Uncharacterized protein</fullName>
    </submittedName>
</protein>
<organism evidence="1 2">
    <name type="scientific">Araneus ventricosus</name>
    <name type="common">Orbweaver spider</name>
    <name type="synonym">Epeira ventricosa</name>
    <dbReference type="NCBI Taxonomy" id="182803"/>
    <lineage>
        <taxon>Eukaryota</taxon>
        <taxon>Metazoa</taxon>
        <taxon>Ecdysozoa</taxon>
        <taxon>Arthropoda</taxon>
        <taxon>Chelicerata</taxon>
        <taxon>Arachnida</taxon>
        <taxon>Araneae</taxon>
        <taxon>Araneomorphae</taxon>
        <taxon>Entelegynae</taxon>
        <taxon>Araneoidea</taxon>
        <taxon>Araneidae</taxon>
        <taxon>Araneus</taxon>
    </lineage>
</organism>
<evidence type="ECO:0000313" key="1">
    <source>
        <dbReference type="EMBL" id="GBN43223.1"/>
    </source>
</evidence>
<dbReference type="EMBL" id="BGPR01009938">
    <property type="protein sequence ID" value="GBN43223.1"/>
    <property type="molecule type" value="Genomic_DNA"/>
</dbReference>
<dbReference type="Proteomes" id="UP000499080">
    <property type="component" value="Unassembled WGS sequence"/>
</dbReference>
<comment type="caution">
    <text evidence="1">The sequence shown here is derived from an EMBL/GenBank/DDBJ whole genome shotgun (WGS) entry which is preliminary data.</text>
</comment>
<accession>A0A4Y2NWG1</accession>
<gene>
    <name evidence="1" type="ORF">AVEN_226458_1</name>
</gene>
<reference evidence="1 2" key="1">
    <citation type="journal article" date="2019" name="Sci. Rep.">
        <title>Orb-weaving spider Araneus ventricosus genome elucidates the spidroin gene catalogue.</title>
        <authorList>
            <person name="Kono N."/>
            <person name="Nakamura H."/>
            <person name="Ohtoshi R."/>
            <person name="Moran D.A.P."/>
            <person name="Shinohara A."/>
            <person name="Yoshida Y."/>
            <person name="Fujiwara M."/>
            <person name="Mori M."/>
            <person name="Tomita M."/>
            <person name="Arakawa K."/>
        </authorList>
    </citation>
    <scope>NUCLEOTIDE SEQUENCE [LARGE SCALE GENOMIC DNA]</scope>
</reference>
<sequence>MSYFSLLRDDALQGRGIQDKNASRVSLTANVKHKTVFPTRCKLVDPYHRSNHPRTGGRIERNQNISKGTRDAGIVEGTISIGPGERRENGEFILLILSRYLFLERVETVFLFDAVVWGGIVMIRRWWRFYRISMS</sequence>
<proteinExistence type="predicted"/>
<name>A0A4Y2NWG1_ARAVE</name>
<evidence type="ECO:0000313" key="2">
    <source>
        <dbReference type="Proteomes" id="UP000499080"/>
    </source>
</evidence>
<keyword evidence="2" id="KW-1185">Reference proteome</keyword>